<dbReference type="Pfam" id="PF22372">
    <property type="entry name" value="BA_2335-like"/>
    <property type="match status" value="1"/>
</dbReference>
<reference evidence="2 4" key="2">
    <citation type="submission" date="2018-08" db="EMBL/GenBank/DDBJ databases">
        <title>Bacillus clarus sp. nov. strain PS00077A.</title>
        <authorList>
            <person name="Mendez Acevedo M."/>
            <person name="Carroll L."/>
            <person name="Mukherjee M."/>
            <person name="Wiedmann M."/>
            <person name="Kovac J."/>
        </authorList>
    </citation>
    <scope>NUCLEOTIDE SEQUENCE [LARGE SCALE GENOMIC DNA]</scope>
    <source>
        <strain evidence="2 4">PS00077A</strain>
    </source>
</reference>
<comment type="caution">
    <text evidence="1">The sequence shown here is derived from an EMBL/GenBank/DDBJ whole genome shotgun (WGS) entry which is preliminary data.</text>
</comment>
<evidence type="ECO:0000313" key="1">
    <source>
        <dbReference type="EMBL" id="KFM99037.1"/>
    </source>
</evidence>
<dbReference type="AlphaFoldDB" id="A0A090YM98"/>
<evidence type="ECO:0000313" key="2">
    <source>
        <dbReference type="EMBL" id="RFT67700.1"/>
    </source>
</evidence>
<dbReference type="InterPro" id="IPR054380">
    <property type="entry name" value="BA_2335-like"/>
</dbReference>
<evidence type="ECO:0000313" key="4">
    <source>
        <dbReference type="Proteomes" id="UP000264294"/>
    </source>
</evidence>
<dbReference type="EMBL" id="JMQC01000008">
    <property type="protein sequence ID" value="KFM99037.1"/>
    <property type="molecule type" value="Genomic_DNA"/>
</dbReference>
<dbReference type="Proteomes" id="UP000029389">
    <property type="component" value="Unassembled WGS sequence"/>
</dbReference>
<reference evidence="1 3" key="1">
    <citation type="submission" date="2014-04" db="EMBL/GenBank/DDBJ databases">
        <authorList>
            <person name="Bishop-Lilly K.A."/>
            <person name="Broomall S.M."/>
            <person name="Chain P.S."/>
            <person name="Chertkov O."/>
            <person name="Coyne S.R."/>
            <person name="Daligault H.E."/>
            <person name="Davenport K.W."/>
            <person name="Erkkila T."/>
            <person name="Frey K.G."/>
            <person name="Gibbons H.S."/>
            <person name="Gu W."/>
            <person name="Jaissle J."/>
            <person name="Johnson S.L."/>
            <person name="Koroleva G.I."/>
            <person name="Ladner J.T."/>
            <person name="Lo C.-C."/>
            <person name="Minogue T.D."/>
            <person name="Munk C."/>
            <person name="Palacios G.F."/>
            <person name="Redden C.L."/>
            <person name="Rosenzweig C.N."/>
            <person name="Scholz M.B."/>
            <person name="Teshima H."/>
            <person name="Xu Y."/>
        </authorList>
    </citation>
    <scope>NUCLEOTIDE SEQUENCE [LARGE SCALE GENOMIC DNA]</scope>
    <source>
        <strain evidence="1 3">BHP</strain>
    </source>
</reference>
<organism evidence="1 3">
    <name type="scientific">Bacillus clarus</name>
    <dbReference type="NCBI Taxonomy" id="2338372"/>
    <lineage>
        <taxon>Bacteria</taxon>
        <taxon>Bacillati</taxon>
        <taxon>Bacillota</taxon>
        <taxon>Bacilli</taxon>
        <taxon>Bacillales</taxon>
        <taxon>Bacillaceae</taxon>
        <taxon>Bacillus</taxon>
        <taxon>Bacillus cereus group</taxon>
    </lineage>
</organism>
<gene>
    <name evidence="2" type="ORF">D0U04_06240</name>
    <name evidence="1" type="ORF">DJ93_597</name>
</gene>
<protein>
    <submittedName>
        <fullName evidence="1">Uncharacterized protein</fullName>
    </submittedName>
</protein>
<dbReference type="RefSeq" id="WP_042979228.1">
    <property type="nucleotide sequence ID" value="NZ_JMQC01000008.1"/>
</dbReference>
<accession>A0A090YM98</accession>
<evidence type="ECO:0000313" key="3">
    <source>
        <dbReference type="Proteomes" id="UP000029389"/>
    </source>
</evidence>
<dbReference type="Proteomes" id="UP000264294">
    <property type="component" value="Unassembled WGS sequence"/>
</dbReference>
<keyword evidence="4" id="KW-1185">Reference proteome</keyword>
<proteinExistence type="predicted"/>
<name>A0A090YM98_9BACI</name>
<dbReference type="EMBL" id="QVOD01000005">
    <property type="protein sequence ID" value="RFT67700.1"/>
    <property type="molecule type" value="Genomic_DNA"/>
</dbReference>
<sequence>MKKVPIVVKVPPDSKVKVSFFSRYNKEIKNVSLINQTLKPQCQSIVAYPNYKRYTTQVQPLSNC</sequence>
<dbReference type="Gene3D" id="2.60.40.3750">
    <property type="match status" value="1"/>
</dbReference>